<dbReference type="Proteomes" id="UP000273159">
    <property type="component" value="Unassembled WGS sequence"/>
</dbReference>
<comment type="caution">
    <text evidence="3">The sequence shown here is derived from an EMBL/GenBank/DDBJ whole genome shotgun (WGS) entry which is preliminary data.</text>
</comment>
<organism evidence="3 4">
    <name type="scientific">Pseudarthrobacter phenanthrenivorans</name>
    <name type="common">Arthrobacter phenanthrenivorans</name>
    <dbReference type="NCBI Taxonomy" id="361575"/>
    <lineage>
        <taxon>Bacteria</taxon>
        <taxon>Bacillati</taxon>
        <taxon>Actinomycetota</taxon>
        <taxon>Actinomycetes</taxon>
        <taxon>Micrococcales</taxon>
        <taxon>Micrococcaceae</taxon>
        <taxon>Pseudarthrobacter</taxon>
    </lineage>
</organism>
<gene>
    <name evidence="3" type="ORF">D7Z96_14680</name>
</gene>
<feature type="domain" description="HNH nuclease" evidence="2">
    <location>
        <begin position="377"/>
        <end position="429"/>
    </location>
</feature>
<dbReference type="Pfam" id="PF02720">
    <property type="entry name" value="DUF222"/>
    <property type="match status" value="1"/>
</dbReference>
<feature type="region of interest" description="Disordered" evidence="1">
    <location>
        <begin position="432"/>
        <end position="451"/>
    </location>
</feature>
<dbReference type="InterPro" id="IPR003615">
    <property type="entry name" value="HNH_nuc"/>
</dbReference>
<evidence type="ECO:0000256" key="1">
    <source>
        <dbReference type="SAM" id="MobiDB-lite"/>
    </source>
</evidence>
<dbReference type="RefSeq" id="WP_120692975.1">
    <property type="nucleotide sequence ID" value="NZ_RBNH01000014.1"/>
</dbReference>
<evidence type="ECO:0000259" key="2">
    <source>
        <dbReference type="SMART" id="SM00507"/>
    </source>
</evidence>
<proteinExistence type="predicted"/>
<dbReference type="EMBL" id="RBNH01000014">
    <property type="protein sequence ID" value="RKO22062.1"/>
    <property type="molecule type" value="Genomic_DNA"/>
</dbReference>
<dbReference type="SMART" id="SM00507">
    <property type="entry name" value="HNHc"/>
    <property type="match status" value="1"/>
</dbReference>
<dbReference type="CDD" id="cd00085">
    <property type="entry name" value="HNHc"/>
    <property type="match status" value="1"/>
</dbReference>
<keyword evidence="3" id="KW-0540">Nuclease</keyword>
<dbReference type="InterPro" id="IPR003870">
    <property type="entry name" value="DUF222"/>
</dbReference>
<evidence type="ECO:0000313" key="4">
    <source>
        <dbReference type="Proteomes" id="UP000273159"/>
    </source>
</evidence>
<reference evidence="3 4" key="1">
    <citation type="submission" date="2018-10" db="EMBL/GenBank/DDBJ databases">
        <title>Genome-guide identification and characterization of bacteria that degrade polycyclic aromatic hydrocarbons and resist hexavalent chromium simultaneously.</title>
        <authorList>
            <person name="Feng H."/>
        </authorList>
    </citation>
    <scope>NUCLEOTIDE SEQUENCE [LARGE SCALE GENOMIC DNA]</scope>
    <source>
        <strain evidence="3 4">J015</strain>
    </source>
</reference>
<sequence>MGNGTGTARAMEGIQASTARLDALFLEDAALETGSGPGAGINVLERRYELRLERMAVAKELEAQIAAVKARDAAEAVGIQHAMIPPEAPVHERTYAEMSAVEEIAGVLTISSSAAGALVTQSRQLCAVPLALDALSAGIISWQHAKIIVDETDGLGPAGAAALVAHFFDPQAPNPARGAAPGKLVPSRFRSKVRAWRERHHPESLEQRHAKCAADRRLEYTRDRDGMAWLSLYLPGDTANAIWNRTTALARGLQGPHEPRTLAQRRSDVAASLLLAAPAGYTRNADTAEGNAEGNTVKAAIGTVPTPKADVLVTVPVFALLGATDEPALLDGHGPIPASMARKLVASGATSFYRVLVDPRNGAPLEIGRTSYRLTTAMKKALHLRDGKCTFPGCQNTSLDNEDDHLTAWHHGGSTGISNLAQLCPKHHHLKHNSAWKPTPATKTEPPGWTSPTGRHYKAEHHDWEPPQWPKEICRGRGCCEISRGSGNCLDDADAFPPDDPVWDDFYAVAPVLPPDPFPEWHLWLDESLSVP</sequence>
<dbReference type="AlphaFoldDB" id="A0A3B0FK84"/>
<keyword evidence="3" id="KW-0255">Endonuclease</keyword>
<name>A0A3B0FK84_PSEPS</name>
<dbReference type="GO" id="GO:0004519">
    <property type="term" value="F:endonuclease activity"/>
    <property type="evidence" value="ECO:0007669"/>
    <property type="project" value="UniProtKB-KW"/>
</dbReference>
<dbReference type="Gene3D" id="1.10.30.50">
    <property type="match status" value="1"/>
</dbReference>
<reference evidence="4" key="2">
    <citation type="submission" date="2018-10" db="EMBL/GenBank/DDBJ databases">
        <authorList>
            <person name="Wang Y."/>
            <person name="Wang J."/>
            <person name="Yang X."/>
            <person name="Wang Z."/>
            <person name="Huang Y."/>
        </authorList>
    </citation>
    <scope>NUCLEOTIDE SEQUENCE [LARGE SCALE GENOMIC DNA]</scope>
    <source>
        <strain evidence="4">J015</strain>
    </source>
</reference>
<evidence type="ECO:0000313" key="3">
    <source>
        <dbReference type="EMBL" id="RKO22062.1"/>
    </source>
</evidence>
<accession>A0A3B0FK84</accession>
<protein>
    <submittedName>
        <fullName evidence="3">HNH endonuclease</fullName>
    </submittedName>
</protein>
<keyword evidence="3" id="KW-0378">Hydrolase</keyword>